<organism evidence="2 3">
    <name type="scientific">Paramecium tetraurelia</name>
    <dbReference type="NCBI Taxonomy" id="5888"/>
    <lineage>
        <taxon>Eukaryota</taxon>
        <taxon>Sar</taxon>
        <taxon>Alveolata</taxon>
        <taxon>Ciliophora</taxon>
        <taxon>Intramacronucleata</taxon>
        <taxon>Oligohymenophorea</taxon>
        <taxon>Peniculida</taxon>
        <taxon>Parameciidae</taxon>
        <taxon>Paramecium</taxon>
    </lineage>
</organism>
<sequence>MRSIEKQQQKIFPLDYNFGKSEVEMQEDHSVLSQAKEKIIQAREFIESLDEELQQGQQQNNNDQTIDQVSQVQDVQTDKVEEVKETVKNEQVKRRVRMMRILLGGDKVKYLNFQRIRKKSTQEYSCIYSNNEQKQINKIRKSVNLFLRLLKCRRIKMMMVKKEVGEKLNCVRKLQMKKVMNDYVNYVMICIRIIKMKSMNYLSKGNDRFKKLQLVVVKELLAIRMQVQLKRRNFKRKKKYNIKLNLRKEIQLHLNNNLQFRIIYKTNYKNMFNNCSFLQIVIDDEENQQHRLEYQKQILQRQECWDS</sequence>
<evidence type="ECO:0000256" key="1">
    <source>
        <dbReference type="SAM" id="Coils"/>
    </source>
</evidence>
<feature type="coiled-coil region" evidence="1">
    <location>
        <begin position="32"/>
        <end position="59"/>
    </location>
</feature>
<evidence type="ECO:0000313" key="3">
    <source>
        <dbReference type="Proteomes" id="UP000000600"/>
    </source>
</evidence>
<protein>
    <submittedName>
        <fullName evidence="2">Uncharacterized protein</fullName>
    </submittedName>
</protein>
<accession>A0DP08</accession>
<dbReference type="RefSeq" id="XP_001452172.1">
    <property type="nucleotide sequence ID" value="XM_001452135.1"/>
</dbReference>
<keyword evidence="1" id="KW-0175">Coiled coil</keyword>
<gene>
    <name evidence="2" type="ORF">GSPATT00018971001</name>
</gene>
<dbReference type="InParanoid" id="A0DP08"/>
<dbReference type="HOGENOM" id="CLU_822482_0_0_1"/>
<dbReference type="AlphaFoldDB" id="A0DP08"/>
<dbReference type="GeneID" id="5037957"/>
<evidence type="ECO:0000313" key="2">
    <source>
        <dbReference type="EMBL" id="CAK84775.1"/>
    </source>
</evidence>
<dbReference type="EMBL" id="CT868518">
    <property type="protein sequence ID" value="CAK84775.1"/>
    <property type="molecule type" value="Genomic_DNA"/>
</dbReference>
<dbReference type="KEGG" id="ptm:GSPATT00018971001"/>
<proteinExistence type="predicted"/>
<reference evidence="2 3" key="1">
    <citation type="journal article" date="2006" name="Nature">
        <title>Global trends of whole-genome duplications revealed by the ciliate Paramecium tetraurelia.</title>
        <authorList>
            <consortium name="Genoscope"/>
            <person name="Aury J.-M."/>
            <person name="Jaillon O."/>
            <person name="Duret L."/>
            <person name="Noel B."/>
            <person name="Jubin C."/>
            <person name="Porcel B.M."/>
            <person name="Segurens B."/>
            <person name="Daubin V."/>
            <person name="Anthouard V."/>
            <person name="Aiach N."/>
            <person name="Arnaiz O."/>
            <person name="Billaut A."/>
            <person name="Beisson J."/>
            <person name="Blanc I."/>
            <person name="Bouhouche K."/>
            <person name="Camara F."/>
            <person name="Duharcourt S."/>
            <person name="Guigo R."/>
            <person name="Gogendeau D."/>
            <person name="Katinka M."/>
            <person name="Keller A.-M."/>
            <person name="Kissmehl R."/>
            <person name="Klotz C."/>
            <person name="Koll F."/>
            <person name="Le Moue A."/>
            <person name="Lepere C."/>
            <person name="Malinsky S."/>
            <person name="Nowacki M."/>
            <person name="Nowak J.K."/>
            <person name="Plattner H."/>
            <person name="Poulain J."/>
            <person name="Ruiz F."/>
            <person name="Serrano V."/>
            <person name="Zagulski M."/>
            <person name="Dessen P."/>
            <person name="Betermier M."/>
            <person name="Weissenbach J."/>
            <person name="Scarpelli C."/>
            <person name="Schachter V."/>
            <person name="Sperling L."/>
            <person name="Meyer E."/>
            <person name="Cohen J."/>
            <person name="Wincker P."/>
        </authorList>
    </citation>
    <scope>NUCLEOTIDE SEQUENCE [LARGE SCALE GENOMIC DNA]</scope>
    <source>
        <strain evidence="2 3">Stock d4-2</strain>
    </source>
</reference>
<dbReference type="Proteomes" id="UP000000600">
    <property type="component" value="Unassembled WGS sequence"/>
</dbReference>
<name>A0DP08_PARTE</name>
<keyword evidence="3" id="KW-1185">Reference proteome</keyword>